<dbReference type="PANTHER" id="PTHR10044:SF139">
    <property type="entry name" value="DEATH-ASSOCIATED INHIBITOR OF APOPTOSIS 2"/>
    <property type="match status" value="1"/>
</dbReference>
<keyword evidence="3" id="KW-1185">Reference proteome</keyword>
<dbReference type="PROSITE" id="PS50143">
    <property type="entry name" value="BIR_REPEAT_2"/>
    <property type="match status" value="1"/>
</dbReference>
<sequence length="199" mass="22400">MASLTIPKAPKKFQPGGHLSTRACETPISSGSSFGDAMSQIEFDAGPYEEESEQDFGRFKFNARFQEYNGLRSRLMTFDAVAQWSGPKVSLLAEAGFFYTGVRDVVACFYCGLRLAEWKQSESPWWMHALHVPEDGCDYLSHMKGKRYAESRGRRPSLAEPKWCFDADRNDGGDWVPCADKLACALCLWEEWMTPAGLN</sequence>
<dbReference type="VEuPathDB" id="VectorBase:CQUJHB016147"/>
<dbReference type="VEuPathDB" id="VectorBase:CPIJ006918"/>
<proteinExistence type="predicted"/>
<dbReference type="SUPFAM" id="SSF57924">
    <property type="entry name" value="Inhibitor of apoptosis (IAP) repeat"/>
    <property type="match status" value="1"/>
</dbReference>
<dbReference type="InParanoid" id="B0WII9"/>
<dbReference type="eggNOG" id="KOG1101">
    <property type="taxonomic scope" value="Eukaryota"/>
</dbReference>
<name>B0WII9_CULQU</name>
<accession>B0WII9</accession>
<dbReference type="GO" id="GO:0005634">
    <property type="term" value="C:nucleus"/>
    <property type="evidence" value="ECO:0007669"/>
    <property type="project" value="TreeGrafter"/>
</dbReference>
<reference evidence="1" key="1">
    <citation type="submission" date="2007-03" db="EMBL/GenBank/DDBJ databases">
        <title>Annotation of Culex pipiens quinquefasciatus.</title>
        <authorList>
            <consortium name="The Broad Institute Genome Sequencing Platform"/>
            <person name="Atkinson P.W."/>
            <person name="Hemingway J."/>
            <person name="Christensen B.M."/>
            <person name="Higgs S."/>
            <person name="Kodira C."/>
            <person name="Hannick L."/>
            <person name="Megy K."/>
            <person name="O'Leary S."/>
            <person name="Pearson M."/>
            <person name="Haas B.J."/>
            <person name="Mauceli E."/>
            <person name="Wortman J.R."/>
            <person name="Lee N.H."/>
            <person name="Guigo R."/>
            <person name="Stanke M."/>
            <person name="Alvarado L."/>
            <person name="Amedeo P."/>
            <person name="Antoine C.H."/>
            <person name="Arensburger P."/>
            <person name="Bidwell S.L."/>
            <person name="Crawford M."/>
            <person name="Camaro F."/>
            <person name="Devon K."/>
            <person name="Engels R."/>
            <person name="Hammond M."/>
            <person name="Howarth C."/>
            <person name="Koehrsen M."/>
            <person name="Lawson D."/>
            <person name="Montgomery P."/>
            <person name="Nene V."/>
            <person name="Nusbaum C."/>
            <person name="Puiu D."/>
            <person name="Romero-Severson J."/>
            <person name="Severson D.W."/>
            <person name="Shumway M."/>
            <person name="Sisk P."/>
            <person name="Stolte C."/>
            <person name="Zeng Q."/>
            <person name="Eisenstadt E."/>
            <person name="Fraser-Liggett C."/>
            <person name="Strausberg R."/>
            <person name="Galagan J."/>
            <person name="Birren B."/>
            <person name="Collins F.H."/>
        </authorList>
    </citation>
    <scope>NUCLEOTIDE SEQUENCE [LARGE SCALE GENOMIC DNA]</scope>
    <source>
        <strain evidence="1">JHB</strain>
    </source>
</reference>
<protein>
    <submittedName>
        <fullName evidence="1 2">Uncharacterized protein</fullName>
    </submittedName>
</protein>
<gene>
    <name evidence="2" type="primary">6038805</name>
    <name evidence="1" type="ORF">CpipJ_CPIJ006918</name>
</gene>
<dbReference type="EMBL" id="DS231949">
    <property type="protein sequence ID" value="EDS28512.1"/>
    <property type="molecule type" value="Genomic_DNA"/>
</dbReference>
<reference evidence="2" key="2">
    <citation type="submission" date="2021-02" db="UniProtKB">
        <authorList>
            <consortium name="EnsemblMetazoa"/>
        </authorList>
    </citation>
    <scope>IDENTIFICATION</scope>
    <source>
        <strain evidence="2">JHB</strain>
    </source>
</reference>
<dbReference type="SMART" id="SM00238">
    <property type="entry name" value="BIR"/>
    <property type="match status" value="1"/>
</dbReference>
<dbReference type="OrthoDB" id="5855668at2759"/>
<evidence type="ECO:0000313" key="3">
    <source>
        <dbReference type="Proteomes" id="UP000002320"/>
    </source>
</evidence>
<dbReference type="InterPro" id="IPR001370">
    <property type="entry name" value="BIR_rpt"/>
</dbReference>
<dbReference type="STRING" id="7176.B0WII9"/>
<dbReference type="HOGENOM" id="CLU_118751_0_0_1"/>
<dbReference type="Gene3D" id="1.10.1170.10">
    <property type="entry name" value="Inhibitor Of Apoptosis Protein (2mihbC-IAP-1), Chain A"/>
    <property type="match status" value="1"/>
</dbReference>
<dbReference type="KEGG" id="cqu:CpipJ_CPIJ006918"/>
<organism>
    <name type="scientific">Culex quinquefasciatus</name>
    <name type="common">Southern house mosquito</name>
    <name type="synonym">Culex pungens</name>
    <dbReference type="NCBI Taxonomy" id="7176"/>
    <lineage>
        <taxon>Eukaryota</taxon>
        <taxon>Metazoa</taxon>
        <taxon>Ecdysozoa</taxon>
        <taxon>Arthropoda</taxon>
        <taxon>Hexapoda</taxon>
        <taxon>Insecta</taxon>
        <taxon>Pterygota</taxon>
        <taxon>Neoptera</taxon>
        <taxon>Endopterygota</taxon>
        <taxon>Diptera</taxon>
        <taxon>Nematocera</taxon>
        <taxon>Culicoidea</taxon>
        <taxon>Culicidae</taxon>
        <taxon>Culicinae</taxon>
        <taxon>Culicini</taxon>
        <taxon>Culex</taxon>
        <taxon>Culex</taxon>
    </lineage>
</organism>
<dbReference type="EnsemblMetazoa" id="CPIJ006918-RA">
    <property type="protein sequence ID" value="CPIJ006918-PA"/>
    <property type="gene ID" value="CPIJ006918"/>
</dbReference>
<evidence type="ECO:0000313" key="2">
    <source>
        <dbReference type="EnsemblMetazoa" id="CPIJ006918-PA"/>
    </source>
</evidence>
<dbReference type="InterPro" id="IPR050784">
    <property type="entry name" value="IAP"/>
</dbReference>
<dbReference type="AlphaFoldDB" id="B0WII9"/>
<dbReference type="Pfam" id="PF00653">
    <property type="entry name" value="BIR"/>
    <property type="match status" value="1"/>
</dbReference>
<dbReference type="Proteomes" id="UP000002320">
    <property type="component" value="Unassembled WGS sequence"/>
</dbReference>
<evidence type="ECO:0000313" key="1">
    <source>
        <dbReference type="EMBL" id="EDS28512.1"/>
    </source>
</evidence>
<dbReference type="GO" id="GO:0005737">
    <property type="term" value="C:cytoplasm"/>
    <property type="evidence" value="ECO:0007669"/>
    <property type="project" value="TreeGrafter"/>
</dbReference>
<dbReference type="PANTHER" id="PTHR10044">
    <property type="entry name" value="INHIBITOR OF APOPTOSIS"/>
    <property type="match status" value="1"/>
</dbReference>